<dbReference type="SUPFAM" id="SSF54236">
    <property type="entry name" value="Ubiquitin-like"/>
    <property type="match status" value="1"/>
</dbReference>
<dbReference type="PROSITE" id="PS50245">
    <property type="entry name" value="CAP_GLY_2"/>
    <property type="match status" value="1"/>
</dbReference>
<dbReference type="Gene3D" id="2.30.30.190">
    <property type="entry name" value="CAP Gly-rich-like domain"/>
    <property type="match status" value="1"/>
</dbReference>
<accession>H2KT40</accession>
<dbReference type="FunFam" id="2.30.30.190:FF:000013">
    <property type="entry name" value="Tubulin-folding cofactor B"/>
    <property type="match status" value="1"/>
</dbReference>
<evidence type="ECO:0000313" key="8">
    <source>
        <dbReference type="Proteomes" id="UP000008909"/>
    </source>
</evidence>
<evidence type="ECO:0000313" key="7">
    <source>
        <dbReference type="EMBL" id="GAA41897.2"/>
    </source>
</evidence>
<feature type="region of interest" description="Disordered" evidence="5">
    <location>
        <begin position="180"/>
        <end position="205"/>
    </location>
</feature>
<evidence type="ECO:0000256" key="4">
    <source>
        <dbReference type="ARBA" id="ARBA00025779"/>
    </source>
</evidence>
<proteinExistence type="inferred from homology"/>
<feature type="domain" description="CAP-Gly" evidence="6">
    <location>
        <begin position="229"/>
        <end position="271"/>
    </location>
</feature>
<name>H2KT40_CLOSI</name>
<dbReference type="GO" id="GO:0031122">
    <property type="term" value="P:cytoplasmic microtubule organization"/>
    <property type="evidence" value="ECO:0007669"/>
    <property type="project" value="TreeGrafter"/>
</dbReference>
<keyword evidence="2" id="KW-0963">Cytoplasm</keyword>
<dbReference type="InterPro" id="IPR000938">
    <property type="entry name" value="CAP-Gly_domain"/>
</dbReference>
<evidence type="ECO:0000259" key="6">
    <source>
        <dbReference type="PROSITE" id="PS50245"/>
    </source>
</evidence>
<protein>
    <submittedName>
        <fullName evidence="7">Tubulin-folding cofactor B</fullName>
    </submittedName>
</protein>
<evidence type="ECO:0000256" key="2">
    <source>
        <dbReference type="ARBA" id="ARBA00022490"/>
    </source>
</evidence>
<reference evidence="7" key="1">
    <citation type="journal article" date="2011" name="Genome Biol.">
        <title>The draft genome of the carcinogenic human liver fluke Clonorchis sinensis.</title>
        <authorList>
            <person name="Wang X."/>
            <person name="Chen W."/>
            <person name="Huang Y."/>
            <person name="Sun J."/>
            <person name="Men J."/>
            <person name="Liu H."/>
            <person name="Luo F."/>
            <person name="Guo L."/>
            <person name="Lv X."/>
            <person name="Deng C."/>
            <person name="Zhou C."/>
            <person name="Fan Y."/>
            <person name="Li X."/>
            <person name="Huang L."/>
            <person name="Hu Y."/>
            <person name="Liang C."/>
            <person name="Hu X."/>
            <person name="Xu J."/>
            <person name="Yu X."/>
        </authorList>
    </citation>
    <scope>NUCLEOTIDE SEQUENCE [LARGE SCALE GENOMIC DNA]</scope>
    <source>
        <strain evidence="7">Henan</strain>
    </source>
</reference>
<evidence type="ECO:0000256" key="3">
    <source>
        <dbReference type="ARBA" id="ARBA00023186"/>
    </source>
</evidence>
<keyword evidence="3" id="KW-0143">Chaperone</keyword>
<comment type="subcellular location">
    <subcellularLocation>
        <location evidence="1">Cytoplasm</location>
    </subcellularLocation>
</comment>
<dbReference type="InterPro" id="IPR029071">
    <property type="entry name" value="Ubiquitin-like_domsf"/>
</dbReference>
<dbReference type="EMBL" id="DF143652">
    <property type="protein sequence ID" value="GAA41897.2"/>
    <property type="molecule type" value="Genomic_DNA"/>
</dbReference>
<dbReference type="SUPFAM" id="SSF74924">
    <property type="entry name" value="Cap-Gly domain"/>
    <property type="match status" value="1"/>
</dbReference>
<comment type="similarity">
    <text evidence="4">Belongs to the TBCB family.</text>
</comment>
<dbReference type="GO" id="GO:0005634">
    <property type="term" value="C:nucleus"/>
    <property type="evidence" value="ECO:0007669"/>
    <property type="project" value="TreeGrafter"/>
</dbReference>
<dbReference type="GO" id="GO:0005938">
    <property type="term" value="C:cell cortex"/>
    <property type="evidence" value="ECO:0007669"/>
    <property type="project" value="TreeGrafter"/>
</dbReference>
<dbReference type="Pfam" id="PF14560">
    <property type="entry name" value="Ubiquitin_2"/>
    <property type="match status" value="1"/>
</dbReference>
<dbReference type="GO" id="GO:0051010">
    <property type="term" value="F:microtubule plus-end binding"/>
    <property type="evidence" value="ECO:0007669"/>
    <property type="project" value="TreeGrafter"/>
</dbReference>
<dbReference type="PANTHER" id="PTHR18916">
    <property type="entry name" value="DYNACTIN 1-RELATED MICROTUBULE-BINDING"/>
    <property type="match status" value="1"/>
</dbReference>
<organism evidence="7 8">
    <name type="scientific">Clonorchis sinensis</name>
    <name type="common">Chinese liver fluke</name>
    <dbReference type="NCBI Taxonomy" id="79923"/>
    <lineage>
        <taxon>Eukaryota</taxon>
        <taxon>Metazoa</taxon>
        <taxon>Spiralia</taxon>
        <taxon>Lophotrochozoa</taxon>
        <taxon>Platyhelminthes</taxon>
        <taxon>Trematoda</taxon>
        <taxon>Digenea</taxon>
        <taxon>Opisthorchiida</taxon>
        <taxon>Opisthorchiata</taxon>
        <taxon>Opisthorchiidae</taxon>
        <taxon>Clonorchis</taxon>
    </lineage>
</organism>
<gene>
    <name evidence="7" type="ORF">CLF_111644</name>
</gene>
<dbReference type="AlphaFoldDB" id="H2KT40"/>
<sequence>MRRTLKCLQNPGVQIACEENLVDLEYADEIVLIFEEEKAQVFLDELIKVVPSFGTHFAPTKCKVMLVDVQSLNEPLTIQGEEKLVLVTGCDNRSMKIEMFTEDEKSKGWLTDDYQTLHALGVTDGMHLHVTDPTIADGTFDKLEDESVTYQISMEEYAKRPDSFLAWKKKNKLCEFREVDPEEVRREEEERQRKEMEEKEKAESLPVGSRCEVRVPSQPIKRGKIAFVGKTHFKPGYWVGVQYDEPLGRNDGSVDGKRYFECPDRYGAFVKPQCVTAGDFPEFGIDELDEI</sequence>
<keyword evidence="8" id="KW-1185">Reference proteome</keyword>
<dbReference type="Pfam" id="PF01302">
    <property type="entry name" value="CAP_GLY"/>
    <property type="match status" value="1"/>
</dbReference>
<dbReference type="Proteomes" id="UP000008909">
    <property type="component" value="Unassembled WGS sequence"/>
</dbReference>
<dbReference type="GO" id="GO:0035371">
    <property type="term" value="C:microtubule plus-end"/>
    <property type="evidence" value="ECO:0007669"/>
    <property type="project" value="TreeGrafter"/>
</dbReference>
<dbReference type="InterPro" id="IPR000626">
    <property type="entry name" value="Ubiquitin-like_dom"/>
</dbReference>
<feature type="compositionally biased region" description="Basic and acidic residues" evidence="5">
    <location>
        <begin position="180"/>
        <end position="203"/>
    </location>
</feature>
<dbReference type="Gene3D" id="3.10.20.90">
    <property type="entry name" value="Phosphatidylinositol 3-kinase Catalytic Subunit, Chain A, domain 1"/>
    <property type="match status" value="1"/>
</dbReference>
<dbReference type="GO" id="GO:0005829">
    <property type="term" value="C:cytosol"/>
    <property type="evidence" value="ECO:0007669"/>
    <property type="project" value="UniProtKB-ARBA"/>
</dbReference>
<dbReference type="SMART" id="SM01052">
    <property type="entry name" value="CAP_GLY"/>
    <property type="match status" value="1"/>
</dbReference>
<evidence type="ECO:0000256" key="5">
    <source>
        <dbReference type="SAM" id="MobiDB-lite"/>
    </source>
</evidence>
<evidence type="ECO:0000256" key="1">
    <source>
        <dbReference type="ARBA" id="ARBA00004496"/>
    </source>
</evidence>
<dbReference type="InterPro" id="IPR036859">
    <property type="entry name" value="CAP-Gly_dom_sf"/>
</dbReference>
<reference key="2">
    <citation type="submission" date="2011-10" db="EMBL/GenBank/DDBJ databases">
        <title>The genome and transcriptome sequence of Clonorchis sinensis provide insights into the carcinogenic liver fluke.</title>
        <authorList>
            <person name="Wang X."/>
            <person name="Huang Y."/>
            <person name="Chen W."/>
            <person name="Liu H."/>
            <person name="Guo L."/>
            <person name="Chen Y."/>
            <person name="Luo F."/>
            <person name="Zhou W."/>
            <person name="Sun J."/>
            <person name="Mao Q."/>
            <person name="Liang P."/>
            <person name="Zhou C."/>
            <person name="Tian Y."/>
            <person name="Men J."/>
            <person name="Lv X."/>
            <person name="Huang L."/>
            <person name="Zhou J."/>
            <person name="Hu Y."/>
            <person name="Li R."/>
            <person name="Zhang F."/>
            <person name="Lei H."/>
            <person name="Li X."/>
            <person name="Hu X."/>
            <person name="Liang C."/>
            <person name="Xu J."/>
            <person name="Wu Z."/>
            <person name="Yu X."/>
        </authorList>
    </citation>
    <scope>NUCLEOTIDE SEQUENCE</scope>
    <source>
        <strain>Henan</strain>
    </source>
</reference>
<dbReference type="PANTHER" id="PTHR18916:SF85">
    <property type="entry name" value="TUBULIN-FOLDING COFACTOR B"/>
    <property type="match status" value="1"/>
</dbReference>